<dbReference type="InterPro" id="IPR023772">
    <property type="entry name" value="DNA-bd_HTH_TetR-type_CS"/>
</dbReference>
<dbReference type="PANTHER" id="PTHR47506">
    <property type="entry name" value="TRANSCRIPTIONAL REGULATORY PROTEIN"/>
    <property type="match status" value="1"/>
</dbReference>
<dbReference type="RefSeq" id="WP_014297526.1">
    <property type="nucleotide sequence ID" value="NC_016751.1"/>
</dbReference>
<dbReference type="HOGENOM" id="CLU_069356_15_6_0"/>
<dbReference type="PROSITE" id="PS50977">
    <property type="entry name" value="HTH_TETR_2"/>
    <property type="match status" value="1"/>
</dbReference>
<organism evidence="6 7">
    <name type="scientific">Marinitoga piezophila (strain DSM 14283 / JCM 11233 / KA3)</name>
    <dbReference type="NCBI Taxonomy" id="443254"/>
    <lineage>
        <taxon>Bacteria</taxon>
        <taxon>Thermotogati</taxon>
        <taxon>Thermotogota</taxon>
        <taxon>Thermotogae</taxon>
        <taxon>Petrotogales</taxon>
        <taxon>Petrotogaceae</taxon>
        <taxon>Marinitoga</taxon>
    </lineage>
</organism>
<reference evidence="6 7" key="1">
    <citation type="journal article" date="2012" name="J. Bacteriol.">
        <title>Complete Genome Sequence of the Thermophilic, Piezophilic, Heterotrophic Bacterium Marinitoga piezophila KA3.</title>
        <authorList>
            <person name="Lucas S."/>
            <person name="Han J."/>
            <person name="Lapidus A."/>
            <person name="Cheng J.F."/>
            <person name="Goodwin L.A."/>
            <person name="Pitluck S."/>
            <person name="Peters L."/>
            <person name="Mikhailova N."/>
            <person name="Teshima H."/>
            <person name="Detter J.C."/>
            <person name="Han C."/>
            <person name="Tapia R."/>
            <person name="Land M."/>
            <person name="Hauser L."/>
            <person name="Kyrpides N.C."/>
            <person name="Ivanova N."/>
            <person name="Pagani I."/>
            <person name="Vannier P."/>
            <person name="Oger P."/>
            <person name="Bartlett D.H."/>
            <person name="Noll K.M."/>
            <person name="Woyke T."/>
            <person name="Jebbar M."/>
        </authorList>
    </citation>
    <scope>NUCLEOTIDE SEQUENCE [LARGE SCALE GENOMIC DNA]</scope>
    <source>
        <strain evidence="7">DSM 14283 / JCM 11233 / KA3</strain>
    </source>
</reference>
<keyword evidence="3" id="KW-0804">Transcription</keyword>
<protein>
    <submittedName>
        <fullName evidence="6">Transcriptional regulator</fullName>
    </submittedName>
</protein>
<dbReference type="STRING" id="443254.Marpi_2081"/>
<dbReference type="PROSITE" id="PS01081">
    <property type="entry name" value="HTH_TETR_1"/>
    <property type="match status" value="1"/>
</dbReference>
<evidence type="ECO:0000313" key="7">
    <source>
        <dbReference type="Proteomes" id="UP000007161"/>
    </source>
</evidence>
<dbReference type="Pfam" id="PF00440">
    <property type="entry name" value="TetR_N"/>
    <property type="match status" value="1"/>
</dbReference>
<evidence type="ECO:0000256" key="4">
    <source>
        <dbReference type="PROSITE-ProRule" id="PRU00335"/>
    </source>
</evidence>
<dbReference type="Gene3D" id="1.10.357.10">
    <property type="entry name" value="Tetracycline Repressor, domain 2"/>
    <property type="match status" value="1"/>
</dbReference>
<keyword evidence="7" id="KW-1185">Reference proteome</keyword>
<evidence type="ECO:0000256" key="1">
    <source>
        <dbReference type="ARBA" id="ARBA00023015"/>
    </source>
</evidence>
<dbReference type="PRINTS" id="PR00455">
    <property type="entry name" value="HTHTETR"/>
</dbReference>
<dbReference type="Proteomes" id="UP000007161">
    <property type="component" value="Chromosome"/>
</dbReference>
<dbReference type="OrthoDB" id="9780939at2"/>
<dbReference type="InterPro" id="IPR009057">
    <property type="entry name" value="Homeodomain-like_sf"/>
</dbReference>
<evidence type="ECO:0000256" key="3">
    <source>
        <dbReference type="ARBA" id="ARBA00023163"/>
    </source>
</evidence>
<dbReference type="InterPro" id="IPR036271">
    <property type="entry name" value="Tet_transcr_reg_TetR-rel_C_sf"/>
</dbReference>
<evidence type="ECO:0000313" key="6">
    <source>
        <dbReference type="EMBL" id="AEX86456.1"/>
    </source>
</evidence>
<dbReference type="PANTHER" id="PTHR47506:SF6">
    <property type="entry name" value="HTH-TYPE TRANSCRIPTIONAL REPRESSOR NEMR"/>
    <property type="match status" value="1"/>
</dbReference>
<dbReference type="eggNOG" id="COG1309">
    <property type="taxonomic scope" value="Bacteria"/>
</dbReference>
<proteinExistence type="predicted"/>
<gene>
    <name evidence="6" type="ordered locus">Marpi_2081</name>
</gene>
<dbReference type="KEGG" id="mpz:Marpi_2081"/>
<name>H2J7G3_MARPK</name>
<dbReference type="InterPro" id="IPR001647">
    <property type="entry name" value="HTH_TetR"/>
</dbReference>
<dbReference type="EMBL" id="CP003257">
    <property type="protein sequence ID" value="AEX86456.1"/>
    <property type="molecule type" value="Genomic_DNA"/>
</dbReference>
<dbReference type="GO" id="GO:0003677">
    <property type="term" value="F:DNA binding"/>
    <property type="evidence" value="ECO:0007669"/>
    <property type="project" value="UniProtKB-UniRule"/>
</dbReference>
<evidence type="ECO:0000256" key="2">
    <source>
        <dbReference type="ARBA" id="ARBA00023125"/>
    </source>
</evidence>
<dbReference type="AlphaFoldDB" id="H2J7G3"/>
<feature type="DNA-binding region" description="H-T-H motif" evidence="4">
    <location>
        <begin position="25"/>
        <end position="44"/>
    </location>
</feature>
<evidence type="ECO:0000259" key="5">
    <source>
        <dbReference type="PROSITE" id="PS50977"/>
    </source>
</evidence>
<reference evidence="7" key="2">
    <citation type="submission" date="2012-01" db="EMBL/GenBank/DDBJ databases">
        <title>Complete sequence of chromosome of Marinitoga piezophila KA3.</title>
        <authorList>
            <person name="Lucas S."/>
            <person name="Han J."/>
            <person name="Lapidus A."/>
            <person name="Cheng J.-F."/>
            <person name="Goodwin L."/>
            <person name="Pitluck S."/>
            <person name="Peters L."/>
            <person name="Mikhailova N."/>
            <person name="Teshima H."/>
            <person name="Detter J.C."/>
            <person name="Han C."/>
            <person name="Tapia R."/>
            <person name="Land M."/>
            <person name="Hauser L."/>
            <person name="Kyrpides N."/>
            <person name="Ivanova N."/>
            <person name="Pagani I."/>
            <person name="Jebbar M."/>
            <person name="Vannier P."/>
            <person name="Oger P."/>
            <person name="Cario A."/>
            <person name="Bartlett D."/>
            <person name="Noll K.M."/>
            <person name="Woyke T."/>
        </authorList>
    </citation>
    <scope>NUCLEOTIDE SEQUENCE [LARGE SCALE GENOMIC DNA]</scope>
    <source>
        <strain evidence="7">DSM 14283 / JCM 11233 / KA3</strain>
    </source>
</reference>
<accession>H2J7G3</accession>
<feature type="domain" description="HTH tetR-type" evidence="5">
    <location>
        <begin position="2"/>
        <end position="62"/>
    </location>
</feature>
<keyword evidence="1" id="KW-0805">Transcription regulation</keyword>
<sequence>MEDTYEKILKAAYLVFSENGYENASLNKIKETAGVSKGAIYHYFKSKDELFYHVIKSYFEEFVKIFDQYSFDSLDKIKEFGFMAIDIYEQDQKSQNITMVLFQQSLKNKEIKELLEEYITKVLNKIGEKLQEISENGKLKEDVDINLLAQKIFVTMDTLGLYISYGIKNIDVRRLWNDFIDDYISQYYKK</sequence>
<keyword evidence="2 4" id="KW-0238">DNA-binding</keyword>
<dbReference type="SUPFAM" id="SSF48498">
    <property type="entry name" value="Tetracyclin repressor-like, C-terminal domain"/>
    <property type="match status" value="1"/>
</dbReference>
<dbReference type="SUPFAM" id="SSF46689">
    <property type="entry name" value="Homeodomain-like"/>
    <property type="match status" value="1"/>
</dbReference>